<dbReference type="Proteomes" id="UP000323505">
    <property type="component" value="Unassembled WGS sequence"/>
</dbReference>
<proteinExistence type="predicted"/>
<dbReference type="AlphaFoldDB" id="A0A5D3G0X1"/>
<keyword evidence="2" id="KW-0812">Transmembrane</keyword>
<keyword evidence="2" id="KW-1133">Transmembrane helix</keyword>
<evidence type="ECO:0000313" key="3">
    <source>
        <dbReference type="EMBL" id="TYK53145.1"/>
    </source>
</evidence>
<reference evidence="3 4" key="1">
    <citation type="submission" date="2019-08" db="EMBL/GenBank/DDBJ databases">
        <title>Actinomadura sp. nov. CYP1-5 isolated from mountain soil.</title>
        <authorList>
            <person name="Songsumanus A."/>
            <person name="Kuncharoen N."/>
            <person name="Kudo T."/>
            <person name="Yuki M."/>
            <person name="Igarashi Y."/>
            <person name="Tanasupawat S."/>
        </authorList>
    </citation>
    <scope>NUCLEOTIDE SEQUENCE [LARGE SCALE GENOMIC DNA]</scope>
    <source>
        <strain evidence="3 4">CYP1-5</strain>
    </source>
</reference>
<dbReference type="RefSeq" id="WP_148757731.1">
    <property type="nucleotide sequence ID" value="NZ_VSRQ01000001.1"/>
</dbReference>
<comment type="caution">
    <text evidence="3">The sequence shown here is derived from an EMBL/GenBank/DDBJ whole genome shotgun (WGS) entry which is preliminary data.</text>
</comment>
<accession>A0A5D3G0X1</accession>
<keyword evidence="2" id="KW-0472">Membrane</keyword>
<protein>
    <submittedName>
        <fullName evidence="3">Uncharacterized protein</fullName>
    </submittedName>
</protein>
<feature type="region of interest" description="Disordered" evidence="1">
    <location>
        <begin position="1"/>
        <end position="33"/>
    </location>
</feature>
<evidence type="ECO:0000256" key="2">
    <source>
        <dbReference type="SAM" id="Phobius"/>
    </source>
</evidence>
<dbReference type="EMBL" id="VSRQ01000001">
    <property type="protein sequence ID" value="TYK53145.1"/>
    <property type="molecule type" value="Genomic_DNA"/>
</dbReference>
<organism evidence="3 4">
    <name type="scientific">Actinomadura decatromicini</name>
    <dbReference type="NCBI Taxonomy" id="2604572"/>
    <lineage>
        <taxon>Bacteria</taxon>
        <taxon>Bacillati</taxon>
        <taxon>Actinomycetota</taxon>
        <taxon>Actinomycetes</taxon>
        <taxon>Streptosporangiales</taxon>
        <taxon>Thermomonosporaceae</taxon>
        <taxon>Actinomadura</taxon>
    </lineage>
</organism>
<name>A0A5D3G0X1_9ACTN</name>
<feature type="transmembrane region" description="Helical" evidence="2">
    <location>
        <begin position="37"/>
        <end position="61"/>
    </location>
</feature>
<keyword evidence="4" id="KW-1185">Reference proteome</keyword>
<evidence type="ECO:0000256" key="1">
    <source>
        <dbReference type="SAM" id="MobiDB-lite"/>
    </source>
</evidence>
<sequence>MRLELENSGLTPEDLASLGDFTPAQSPTGHRGPTTDLLVGISVNLASGTLTAAATGLWMAWRHRRQQSLREADTATVHVEFQTPTTTHTAIIQFHTTGTEAAQTLAASAPPDTHTVRITFPPS</sequence>
<evidence type="ECO:0000313" key="4">
    <source>
        <dbReference type="Proteomes" id="UP000323505"/>
    </source>
</evidence>
<gene>
    <name evidence="3" type="ORF">FXF68_05330</name>
</gene>